<dbReference type="PANTHER" id="PTHR11926:SF1560">
    <property type="entry name" value="UDP-GLYCOSYLTRANSFERASE 74E1-RELATED"/>
    <property type="match status" value="1"/>
</dbReference>
<keyword evidence="2" id="KW-0808">Transferase</keyword>
<dbReference type="SUPFAM" id="SSF53756">
    <property type="entry name" value="UDP-Glycosyltransferase/glycogen phosphorylase"/>
    <property type="match status" value="2"/>
</dbReference>
<dbReference type="RefSeq" id="XP_060670619.1">
    <property type="nucleotide sequence ID" value="XM_060814636.1"/>
</dbReference>
<evidence type="ECO:0000313" key="4">
    <source>
        <dbReference type="RefSeq" id="XP_060670619.1"/>
    </source>
</evidence>
<dbReference type="CDD" id="cd03784">
    <property type="entry name" value="GT1_Gtf-like"/>
    <property type="match status" value="1"/>
</dbReference>
<protein>
    <submittedName>
        <fullName evidence="4">UDP-glycosyltransferase 74E2-like</fullName>
    </submittedName>
</protein>
<keyword evidence="3" id="KW-1185">Reference proteome</keyword>
<sequence length="636" mass="71840">MEKQEEIRGQVLVIPIPVQGHINPMIQFSKRVVSRCKGLKVTLVAAFNDPEIMLNMMQPPHDHHEEEAEAGVAPSKSNYITLHTIPFEPSEDGTDPTTNVGTYFIHFQKVVSLRLAQLLQRQQFTCVICDSFMPWALDVAKQQGLFAACFFTQSNAVNAIYYNVHEGLLKVPLVDPLVPLVGLPPLEVFDLPSFVYDSLSYPSFTFVIPFTDSNLDLDIDQAQRRLPPTLRVHTISINPDDELKSADDFFNHFEKVVSLRLKEFIHAQEALGNHVSCVVYDSIMPWALEVARDQGVVAASFFTQSNAINAIYYRVHEGLLRVPVKQEELAVLGLRLGLPPLEISDLTSLVYDFHSYPSSLRHVISRFSNFKKADWVFDNTFDTLEERVVSPMASQWPIKNIGPTIPSTYLDNNILKADQDYGLSLLKPQANICSKWLDSKETGSVVYVSFGSLATMKEDQMEELAWGISMSNNHFLWVVRQEELNKLPINFIQDTADKGLVVTWCPQLQGLAHRAVGCFVTHCGWTSTLEALNLGVPIKQVRDTMVAVPQQTDQTTNAKFVMDVWEVRIRVKVDTKVFFTRQEIDECIREVMDGDRGLGIKKNSAKWKKLAMQAVDEGGSSDNNIQQFVEQLVLRH</sequence>
<reference evidence="3" key="1">
    <citation type="submission" date="2025-05" db="UniProtKB">
        <authorList>
            <consortium name="RefSeq"/>
        </authorList>
    </citation>
    <scope>NUCLEOTIDE SEQUENCE [LARGE SCALE GENOMIC DNA]</scope>
</reference>
<dbReference type="Proteomes" id="UP001652623">
    <property type="component" value="Chromosome 1"/>
</dbReference>
<accession>A0ABM4A1L5</accession>
<name>A0ABM4A1L5_ZIZJJ</name>
<dbReference type="InterPro" id="IPR002213">
    <property type="entry name" value="UDP_glucos_trans"/>
</dbReference>
<dbReference type="Gene3D" id="3.40.50.2000">
    <property type="entry name" value="Glycogen Phosphorylase B"/>
    <property type="match status" value="3"/>
</dbReference>
<reference evidence="4" key="2">
    <citation type="submission" date="2025-08" db="UniProtKB">
        <authorList>
            <consortium name="RefSeq"/>
        </authorList>
    </citation>
    <scope>IDENTIFICATION</scope>
    <source>
        <tissue evidence="4">Seedling</tissue>
    </source>
</reference>
<dbReference type="PANTHER" id="PTHR11926">
    <property type="entry name" value="GLUCOSYL/GLUCURONOSYL TRANSFERASES"/>
    <property type="match status" value="1"/>
</dbReference>
<gene>
    <name evidence="4" type="primary">LOC132799208</name>
</gene>
<comment type="similarity">
    <text evidence="1">Belongs to the UDP-glycosyltransferase family.</text>
</comment>
<evidence type="ECO:0000256" key="2">
    <source>
        <dbReference type="ARBA" id="ARBA00022679"/>
    </source>
</evidence>
<proteinExistence type="inferred from homology"/>
<evidence type="ECO:0000313" key="3">
    <source>
        <dbReference type="Proteomes" id="UP001652623"/>
    </source>
</evidence>
<evidence type="ECO:0000256" key="1">
    <source>
        <dbReference type="ARBA" id="ARBA00009995"/>
    </source>
</evidence>
<organism evidence="3 4">
    <name type="scientific">Ziziphus jujuba</name>
    <name type="common">Chinese jujube</name>
    <name type="synonym">Ziziphus sativa</name>
    <dbReference type="NCBI Taxonomy" id="326968"/>
    <lineage>
        <taxon>Eukaryota</taxon>
        <taxon>Viridiplantae</taxon>
        <taxon>Streptophyta</taxon>
        <taxon>Embryophyta</taxon>
        <taxon>Tracheophyta</taxon>
        <taxon>Spermatophyta</taxon>
        <taxon>Magnoliopsida</taxon>
        <taxon>eudicotyledons</taxon>
        <taxon>Gunneridae</taxon>
        <taxon>Pentapetalae</taxon>
        <taxon>rosids</taxon>
        <taxon>fabids</taxon>
        <taxon>Rosales</taxon>
        <taxon>Rhamnaceae</taxon>
        <taxon>Paliureae</taxon>
        <taxon>Ziziphus</taxon>
    </lineage>
</organism>
<dbReference type="Pfam" id="PF00201">
    <property type="entry name" value="UDPGT"/>
    <property type="match status" value="1"/>
</dbReference>
<dbReference type="GeneID" id="132799208"/>